<protein>
    <submittedName>
        <fullName evidence="1">Uncharacterized protein</fullName>
    </submittedName>
</protein>
<gene>
    <name evidence="1" type="ORF">BUW47_04335</name>
    <name evidence="2" type="ORF">GC247_01090</name>
</gene>
<organism evidence="1 3">
    <name type="scientific">Limosilactobacillus fermentum</name>
    <name type="common">Lactobacillus fermentum</name>
    <dbReference type="NCBI Taxonomy" id="1613"/>
    <lineage>
        <taxon>Bacteria</taxon>
        <taxon>Bacillati</taxon>
        <taxon>Bacillota</taxon>
        <taxon>Bacilli</taxon>
        <taxon>Lactobacillales</taxon>
        <taxon>Lactobacillaceae</taxon>
        <taxon>Limosilactobacillus</taxon>
    </lineage>
</organism>
<evidence type="ECO:0000313" key="1">
    <source>
        <dbReference type="EMBL" id="APU45712.1"/>
    </source>
</evidence>
<dbReference type="OrthoDB" id="4933449at2"/>
<proteinExistence type="predicted"/>
<dbReference type="Proteomes" id="UP000185427">
    <property type="component" value="Chromosome"/>
</dbReference>
<dbReference type="RefSeq" id="WP_003686402.1">
    <property type="nucleotide sequence ID" value="NZ_CALYNE010000087.1"/>
</dbReference>
<evidence type="ECO:0000313" key="3">
    <source>
        <dbReference type="Proteomes" id="UP000185427"/>
    </source>
</evidence>
<sequence>MVRAQADRAVRELARGQWQVHSVFFSHAINLANDRERRLLLLAPHQGRQVPGGLSYLPRQTSLGYGPVGRWGKQRN</sequence>
<dbReference type="EMBL" id="WHJL01000003">
    <property type="protein sequence ID" value="MPQ34548.1"/>
    <property type="molecule type" value="Genomic_DNA"/>
</dbReference>
<dbReference type="Proteomes" id="UP000466799">
    <property type="component" value="Unassembled WGS sequence"/>
</dbReference>
<reference evidence="1 3" key="1">
    <citation type="submission" date="2016-12" db="EMBL/GenBank/DDBJ databases">
        <title>Complete Genome Sequence of Lactobacillus fermentum Strain SNUV175, a Probiotic for Treatment of Bacterial Vaginosis.</title>
        <authorList>
            <person name="Lee S."/>
            <person name="You H.J."/>
            <person name="Kwon B."/>
            <person name="Ko G."/>
        </authorList>
    </citation>
    <scope>NUCLEOTIDE SEQUENCE [LARGE SCALE GENOMIC DNA]</scope>
    <source>
        <strain evidence="1 3">SNUV175</strain>
    </source>
</reference>
<dbReference type="AlphaFoldDB" id="A0A1L7GUR2"/>
<dbReference type="EMBL" id="CP019030">
    <property type="protein sequence ID" value="APU45712.1"/>
    <property type="molecule type" value="Genomic_DNA"/>
</dbReference>
<evidence type="ECO:0000313" key="4">
    <source>
        <dbReference type="Proteomes" id="UP000466799"/>
    </source>
</evidence>
<reference evidence="2 4" key="2">
    <citation type="submission" date="2019-10" db="EMBL/GenBank/DDBJ databases">
        <title>Genome Sequencing and assembly of Lactobacillus fermentum I2, a lactic acid bacteria.</title>
        <authorList>
            <person name="Lopes L.S."/>
            <person name="Persinoti G.F."/>
            <person name="Riano-Pachon D.M."/>
            <person name="Labate C.A."/>
        </authorList>
    </citation>
    <scope>NUCLEOTIDE SEQUENCE [LARGE SCALE GENOMIC DNA]</scope>
    <source>
        <strain evidence="2 4">I2</strain>
    </source>
</reference>
<accession>A0A1L7GUR2</accession>
<name>A0A1L7GUR2_LIMFE</name>
<evidence type="ECO:0000313" key="2">
    <source>
        <dbReference type="EMBL" id="MPQ34548.1"/>
    </source>
</evidence>